<evidence type="ECO:0000256" key="2">
    <source>
        <dbReference type="ARBA" id="ARBA00023015"/>
    </source>
</evidence>
<reference evidence="9" key="1">
    <citation type="submission" date="2025-08" db="UniProtKB">
        <authorList>
            <consortium name="RefSeq"/>
        </authorList>
    </citation>
    <scope>IDENTIFICATION</scope>
</reference>
<feature type="compositionally biased region" description="Polar residues" evidence="6">
    <location>
        <begin position="152"/>
        <end position="163"/>
    </location>
</feature>
<feature type="compositionally biased region" description="Basic and acidic residues" evidence="6">
    <location>
        <begin position="127"/>
        <end position="147"/>
    </location>
</feature>
<comment type="subcellular location">
    <subcellularLocation>
        <location evidence="1">Nucleus</location>
    </subcellularLocation>
</comment>
<dbReference type="GO" id="GO:0010468">
    <property type="term" value="P:regulation of gene expression"/>
    <property type="evidence" value="ECO:0007669"/>
    <property type="project" value="UniProtKB-ARBA"/>
</dbReference>
<evidence type="ECO:0000313" key="9">
    <source>
        <dbReference type="RefSeq" id="XP_033791695.1"/>
    </source>
</evidence>
<dbReference type="InterPro" id="IPR044822">
    <property type="entry name" value="Myb_DNA-bind_4"/>
</dbReference>
<dbReference type="AlphaFoldDB" id="A0A6P8Q863"/>
<evidence type="ECO:0000256" key="5">
    <source>
        <dbReference type="ARBA" id="ARBA00023242"/>
    </source>
</evidence>
<keyword evidence="3" id="KW-0238">DNA-binding</keyword>
<organism evidence="8 9">
    <name type="scientific">Geotrypetes seraphini</name>
    <name type="common">Gaboon caecilian</name>
    <name type="synonym">Caecilia seraphini</name>
    <dbReference type="NCBI Taxonomy" id="260995"/>
    <lineage>
        <taxon>Eukaryota</taxon>
        <taxon>Metazoa</taxon>
        <taxon>Chordata</taxon>
        <taxon>Craniata</taxon>
        <taxon>Vertebrata</taxon>
        <taxon>Euteleostomi</taxon>
        <taxon>Amphibia</taxon>
        <taxon>Gymnophiona</taxon>
        <taxon>Geotrypetes</taxon>
    </lineage>
</organism>
<dbReference type="OrthoDB" id="9041952at2759"/>
<dbReference type="Pfam" id="PF13837">
    <property type="entry name" value="Myb_DNA-bind_4"/>
    <property type="match status" value="1"/>
</dbReference>
<feature type="compositionally biased region" description="Polar residues" evidence="6">
    <location>
        <begin position="202"/>
        <end position="220"/>
    </location>
</feature>
<feature type="region of interest" description="Disordered" evidence="6">
    <location>
        <begin position="118"/>
        <end position="228"/>
    </location>
</feature>
<dbReference type="GO" id="GO:0005634">
    <property type="term" value="C:nucleus"/>
    <property type="evidence" value="ECO:0007669"/>
    <property type="project" value="UniProtKB-SubCell"/>
</dbReference>
<dbReference type="Gene3D" id="1.10.10.60">
    <property type="entry name" value="Homeodomain-like"/>
    <property type="match status" value="1"/>
</dbReference>
<feature type="compositionally biased region" description="Polar residues" evidence="6">
    <location>
        <begin position="293"/>
        <end position="306"/>
    </location>
</feature>
<keyword evidence="4" id="KW-0804">Transcription</keyword>
<dbReference type="InterPro" id="IPR001005">
    <property type="entry name" value="SANT/Myb"/>
</dbReference>
<protein>
    <submittedName>
        <fullName evidence="9">Sex-determining region Y protein-like isoform X1</fullName>
    </submittedName>
</protein>
<gene>
    <name evidence="9" type="primary">LOC117356516</name>
</gene>
<keyword evidence="8" id="KW-1185">Reference proteome</keyword>
<dbReference type="Proteomes" id="UP000515159">
    <property type="component" value="Chromosome 1"/>
</dbReference>
<proteinExistence type="predicted"/>
<keyword evidence="5" id="KW-0539">Nucleus</keyword>
<evidence type="ECO:0000256" key="3">
    <source>
        <dbReference type="ARBA" id="ARBA00023125"/>
    </source>
</evidence>
<evidence type="ECO:0000259" key="7">
    <source>
        <dbReference type="PROSITE" id="PS50090"/>
    </source>
</evidence>
<evidence type="ECO:0000256" key="1">
    <source>
        <dbReference type="ARBA" id="ARBA00004123"/>
    </source>
</evidence>
<dbReference type="RefSeq" id="XP_033791695.1">
    <property type="nucleotide sequence ID" value="XM_033935804.1"/>
</dbReference>
<dbReference type="PANTHER" id="PTHR21654:SF84">
    <property type="entry name" value="SI:DKEY-66I24.7"/>
    <property type="match status" value="1"/>
</dbReference>
<accession>A0A6P8Q863</accession>
<dbReference type="GeneID" id="117356516"/>
<keyword evidence="2" id="KW-0805">Transcription regulation</keyword>
<feature type="region of interest" description="Disordered" evidence="6">
    <location>
        <begin position="445"/>
        <end position="467"/>
    </location>
</feature>
<feature type="compositionally biased region" description="Low complexity" evidence="6">
    <location>
        <begin position="445"/>
        <end position="458"/>
    </location>
</feature>
<name>A0A6P8Q863_GEOSA</name>
<evidence type="ECO:0000313" key="8">
    <source>
        <dbReference type="Proteomes" id="UP000515159"/>
    </source>
</evidence>
<evidence type="ECO:0000256" key="6">
    <source>
        <dbReference type="SAM" id="MobiDB-lite"/>
    </source>
</evidence>
<feature type="region of interest" description="Disordered" evidence="6">
    <location>
        <begin position="284"/>
        <end position="362"/>
    </location>
</feature>
<dbReference type="PANTHER" id="PTHR21654">
    <property type="entry name" value="FI21293P1"/>
    <property type="match status" value="1"/>
</dbReference>
<dbReference type="GO" id="GO:0003677">
    <property type="term" value="F:DNA binding"/>
    <property type="evidence" value="ECO:0007669"/>
    <property type="project" value="UniProtKB-KW"/>
</dbReference>
<evidence type="ECO:0000256" key="4">
    <source>
        <dbReference type="ARBA" id="ARBA00023163"/>
    </source>
</evidence>
<sequence length="467" mass="53735">MMSGLNRWLPKEVRILLGTVRRSPSVIQLMSSSNQPNEDLWRDISNQLAELGYQRSPDQCRGKWKVLKKQLFRAMEDQNPVSFPYYNKMEGIWVKAGKPLFRERRISVLLLNNKNQVVNTEPQETSSNKRSDTISIPKRTDSERSWSDEEQPSTSNEQGQRANNLLDWPKSPTPPWQRSEDHLDWQRSPTLPEHPVSRETVDSPTSPTHTQVKNESQPLVLSSGPHHRASVEIQWQQHRTKTRPQEPRTASPLAFRLENLPAAVTPKTASVTSLAPFQTIKVEETEEEIGEPQPSTSRQQNSTLPERQQGETPPGGQQRKALAEPQSEKPWETQQDLQHGPEEQLNPDPKNQPLPSFSISDAIERGKEVKVDLGREIREKALRGPLIHHQKAEKDCLTHKAQHAQQQTQHQAQQIQYHTQQAQHHAQQIQYHMQQAQFHTQQAQNQAQQAQHHIQQVQYHMHQAHKA</sequence>
<dbReference type="InParanoid" id="A0A6P8Q863"/>
<dbReference type="KEGG" id="gsh:117356516"/>
<dbReference type="PROSITE" id="PS50090">
    <property type="entry name" value="MYB_LIKE"/>
    <property type="match status" value="1"/>
</dbReference>
<feature type="domain" description="Myb-like" evidence="7">
    <location>
        <begin position="6"/>
        <end position="68"/>
    </location>
</feature>